<dbReference type="InterPro" id="IPR036388">
    <property type="entry name" value="WH-like_DNA-bd_sf"/>
</dbReference>
<dbReference type="SMART" id="SM00347">
    <property type="entry name" value="HTH_MARR"/>
    <property type="match status" value="1"/>
</dbReference>
<dbReference type="SUPFAM" id="SSF46785">
    <property type="entry name" value="Winged helix' DNA-binding domain"/>
    <property type="match status" value="1"/>
</dbReference>
<dbReference type="PANTHER" id="PTHR33164:SF43">
    <property type="entry name" value="HTH-TYPE TRANSCRIPTIONAL REPRESSOR YETL"/>
    <property type="match status" value="1"/>
</dbReference>
<dbReference type="InterPro" id="IPR039422">
    <property type="entry name" value="MarR/SlyA-like"/>
</dbReference>
<dbReference type="Gene3D" id="1.10.10.10">
    <property type="entry name" value="Winged helix-like DNA-binding domain superfamily/Winged helix DNA-binding domain"/>
    <property type="match status" value="1"/>
</dbReference>
<accession>A0ABU5QUD1</accession>
<organism evidence="2 3">
    <name type="scientific">Arcicella aquatica</name>
    <dbReference type="NCBI Taxonomy" id="217141"/>
    <lineage>
        <taxon>Bacteria</taxon>
        <taxon>Pseudomonadati</taxon>
        <taxon>Bacteroidota</taxon>
        <taxon>Cytophagia</taxon>
        <taxon>Cytophagales</taxon>
        <taxon>Flectobacillaceae</taxon>
        <taxon>Arcicella</taxon>
    </lineage>
</organism>
<dbReference type="PROSITE" id="PS50995">
    <property type="entry name" value="HTH_MARR_2"/>
    <property type="match status" value="1"/>
</dbReference>
<protein>
    <submittedName>
        <fullName evidence="2">MarR family transcriptional regulator</fullName>
    </submittedName>
</protein>
<evidence type="ECO:0000313" key="2">
    <source>
        <dbReference type="EMBL" id="MEA5259956.1"/>
    </source>
</evidence>
<name>A0ABU5QUD1_9BACT</name>
<dbReference type="InterPro" id="IPR000835">
    <property type="entry name" value="HTH_MarR-typ"/>
</dbReference>
<proteinExistence type="predicted"/>
<feature type="domain" description="HTH marR-type" evidence="1">
    <location>
        <begin position="1"/>
        <end position="149"/>
    </location>
</feature>
<gene>
    <name evidence="2" type="ORF">VB264_19315</name>
</gene>
<evidence type="ECO:0000259" key="1">
    <source>
        <dbReference type="PROSITE" id="PS50995"/>
    </source>
</evidence>
<keyword evidence="3" id="KW-1185">Reference proteome</keyword>
<dbReference type="EMBL" id="JAYFUL010000041">
    <property type="protein sequence ID" value="MEA5259956.1"/>
    <property type="molecule type" value="Genomic_DNA"/>
</dbReference>
<reference evidence="2 3" key="1">
    <citation type="submission" date="2023-12" db="EMBL/GenBank/DDBJ databases">
        <title>Novel species of the genus Arcicella isolated from rivers.</title>
        <authorList>
            <person name="Lu H."/>
        </authorList>
    </citation>
    <scope>NUCLEOTIDE SEQUENCE [LARGE SCALE GENOMIC DNA]</scope>
    <source>
        <strain evidence="2 3">LMG 21963</strain>
    </source>
</reference>
<comment type="caution">
    <text evidence="2">The sequence shown here is derived from an EMBL/GenBank/DDBJ whole genome shotgun (WGS) entry which is preliminary data.</text>
</comment>
<dbReference type="PANTHER" id="PTHR33164">
    <property type="entry name" value="TRANSCRIPTIONAL REGULATOR, MARR FAMILY"/>
    <property type="match status" value="1"/>
</dbReference>
<dbReference type="Proteomes" id="UP001304671">
    <property type="component" value="Unassembled WGS sequence"/>
</dbReference>
<sequence length="159" mass="18474">MSIEKDIKQASFKSAHAKAMVNIVYTNNWLTTLQMEVFKPFDLTLQQYNVLRILRGHYPEPITVIGIIERMLDKMSNASRLVDKLLLKEMVVRRECPNDRRAVDILITQKGLDLLAELDVLQKQWEQQMHGLTESEALQLSDLLDKLRQSPPESEQQKK</sequence>
<evidence type="ECO:0000313" key="3">
    <source>
        <dbReference type="Proteomes" id="UP001304671"/>
    </source>
</evidence>
<dbReference type="Pfam" id="PF01047">
    <property type="entry name" value="MarR"/>
    <property type="match status" value="1"/>
</dbReference>
<dbReference type="RefSeq" id="WP_323252033.1">
    <property type="nucleotide sequence ID" value="NZ_JAYFUL010000041.1"/>
</dbReference>
<dbReference type="PRINTS" id="PR00598">
    <property type="entry name" value="HTHMARR"/>
</dbReference>
<dbReference type="InterPro" id="IPR036390">
    <property type="entry name" value="WH_DNA-bd_sf"/>
</dbReference>